<evidence type="ECO:0000313" key="2">
    <source>
        <dbReference type="EMBL" id="KAK3793087.1"/>
    </source>
</evidence>
<dbReference type="EMBL" id="JAWDGP010001281">
    <property type="protein sequence ID" value="KAK3793087.1"/>
    <property type="molecule type" value="Genomic_DNA"/>
</dbReference>
<proteinExistence type="predicted"/>
<accession>A0AAE1ASD6</accession>
<keyword evidence="3" id="KW-1185">Reference proteome</keyword>
<comment type="caution">
    <text evidence="2">The sequence shown here is derived from an EMBL/GenBank/DDBJ whole genome shotgun (WGS) entry which is preliminary data.</text>
</comment>
<dbReference type="AlphaFoldDB" id="A0AAE1ASD6"/>
<organism evidence="2 3">
    <name type="scientific">Elysia crispata</name>
    <name type="common">lettuce slug</name>
    <dbReference type="NCBI Taxonomy" id="231223"/>
    <lineage>
        <taxon>Eukaryota</taxon>
        <taxon>Metazoa</taxon>
        <taxon>Spiralia</taxon>
        <taxon>Lophotrochozoa</taxon>
        <taxon>Mollusca</taxon>
        <taxon>Gastropoda</taxon>
        <taxon>Heterobranchia</taxon>
        <taxon>Euthyneura</taxon>
        <taxon>Panpulmonata</taxon>
        <taxon>Sacoglossa</taxon>
        <taxon>Placobranchoidea</taxon>
        <taxon>Plakobranchidae</taxon>
        <taxon>Elysia</taxon>
    </lineage>
</organism>
<evidence type="ECO:0000313" key="3">
    <source>
        <dbReference type="Proteomes" id="UP001283361"/>
    </source>
</evidence>
<dbReference type="Proteomes" id="UP001283361">
    <property type="component" value="Unassembled WGS sequence"/>
</dbReference>
<protein>
    <submittedName>
        <fullName evidence="2">Uncharacterized protein</fullName>
    </submittedName>
</protein>
<feature type="compositionally biased region" description="Basic and acidic residues" evidence="1">
    <location>
        <begin position="34"/>
        <end position="44"/>
    </location>
</feature>
<reference evidence="2" key="1">
    <citation type="journal article" date="2023" name="G3 (Bethesda)">
        <title>A reference genome for the long-term kleptoplast-retaining sea slug Elysia crispata morphotype clarki.</title>
        <authorList>
            <person name="Eastman K.E."/>
            <person name="Pendleton A.L."/>
            <person name="Shaikh M.A."/>
            <person name="Suttiyut T."/>
            <person name="Ogas R."/>
            <person name="Tomko P."/>
            <person name="Gavelis G."/>
            <person name="Widhalm J.R."/>
            <person name="Wisecaver J.H."/>
        </authorList>
    </citation>
    <scope>NUCLEOTIDE SEQUENCE</scope>
    <source>
        <strain evidence="2">ECLA1</strain>
    </source>
</reference>
<gene>
    <name evidence="2" type="ORF">RRG08_038592</name>
</gene>
<sequence length="83" mass="9229">MVLVSISEASSLGPPLLTEILKLRKIRTTRKVSSRSECKRKSGSDQDLPPQETRCYTSSGKCLQLVTRPDEINGKALRRAVRS</sequence>
<name>A0AAE1ASD6_9GAST</name>
<evidence type="ECO:0000256" key="1">
    <source>
        <dbReference type="SAM" id="MobiDB-lite"/>
    </source>
</evidence>
<feature type="region of interest" description="Disordered" evidence="1">
    <location>
        <begin position="32"/>
        <end position="55"/>
    </location>
</feature>